<reference evidence="1" key="3">
    <citation type="journal article" date="2019" name="BMC Res. Notes">
        <title>Complete genome sequence of the Sulfodiicoccus acidiphilus strain HS-1T, the first crenarchaeon that lacks polB3, isolated from an acidic hot spring in Ohwaku-dani, Hakone, Japan.</title>
        <authorList>
            <person name="Sakai H.D."/>
            <person name="Kurosawa N."/>
        </authorList>
    </citation>
    <scope>NUCLEOTIDE SEQUENCE</scope>
    <source>
        <strain evidence="1">HS-1</strain>
    </source>
</reference>
<dbReference type="EMBL" id="BMQS01000017">
    <property type="protein sequence ID" value="GGU00620.1"/>
    <property type="molecule type" value="Genomic_DNA"/>
</dbReference>
<dbReference type="InterPro" id="IPR009078">
    <property type="entry name" value="Ferritin-like_SF"/>
</dbReference>
<protein>
    <recommendedName>
        <fullName evidence="4">Rubrerythrin</fullName>
    </recommendedName>
</protein>
<dbReference type="Proteomes" id="UP000616143">
    <property type="component" value="Unassembled WGS sequence"/>
</dbReference>
<gene>
    <name evidence="2" type="ORF">GCM10007116_17320</name>
    <name evidence="1" type="ORF">HS1genome_1515</name>
</gene>
<evidence type="ECO:0008006" key="4">
    <source>
        <dbReference type="Google" id="ProtNLM"/>
    </source>
</evidence>
<name>A0A348B4M4_9CREN</name>
<dbReference type="EMBL" id="AP018553">
    <property type="protein sequence ID" value="BBD73126.1"/>
    <property type="molecule type" value="Genomic_DNA"/>
</dbReference>
<dbReference type="Proteomes" id="UP000276741">
    <property type="component" value="Chromosome"/>
</dbReference>
<dbReference type="SUPFAM" id="SSF47240">
    <property type="entry name" value="Ferritin-like"/>
    <property type="match status" value="1"/>
</dbReference>
<proteinExistence type="predicted"/>
<dbReference type="AlphaFoldDB" id="A0A348B4M4"/>
<accession>A0A348B4M4</accession>
<reference evidence="2" key="1">
    <citation type="journal article" date="2014" name="Int. J. Syst. Evol. Microbiol.">
        <title>Complete genome sequence of Corynebacterium casei LMG S-19264T (=DSM 44701T), isolated from a smear-ripened cheese.</title>
        <authorList>
            <consortium name="US DOE Joint Genome Institute (JGI-PGF)"/>
            <person name="Walter F."/>
            <person name="Albersmeier A."/>
            <person name="Kalinowski J."/>
            <person name="Ruckert C."/>
        </authorList>
    </citation>
    <scope>NUCLEOTIDE SEQUENCE</scope>
    <source>
        <strain evidence="2">JCM 31740</strain>
    </source>
</reference>
<organism evidence="1 3">
    <name type="scientific">Sulfodiicoccus acidiphilus</name>
    <dbReference type="NCBI Taxonomy" id="1670455"/>
    <lineage>
        <taxon>Archaea</taxon>
        <taxon>Thermoproteota</taxon>
        <taxon>Thermoprotei</taxon>
        <taxon>Sulfolobales</taxon>
        <taxon>Sulfolobaceae</taxon>
        <taxon>Sulfodiicoccus</taxon>
    </lineage>
</organism>
<keyword evidence="3" id="KW-1185">Reference proteome</keyword>
<evidence type="ECO:0000313" key="1">
    <source>
        <dbReference type="EMBL" id="BBD73126.1"/>
    </source>
</evidence>
<reference evidence="2" key="4">
    <citation type="submission" date="2020-09" db="EMBL/GenBank/DDBJ databases">
        <authorList>
            <person name="Sun Q."/>
            <person name="Ohkuma M."/>
        </authorList>
    </citation>
    <scope>NUCLEOTIDE SEQUENCE</scope>
    <source>
        <strain evidence="2">JCM 31740</strain>
    </source>
</reference>
<dbReference type="KEGG" id="sacd:HS1genome_1515"/>
<reference evidence="3" key="2">
    <citation type="submission" date="2018-04" db="EMBL/GenBank/DDBJ databases">
        <title>Complete genome sequence of Sulfodiicoccus acidiphilus strain HS-1.</title>
        <authorList>
            <person name="Sakai H.D."/>
            <person name="Kurosawa N."/>
        </authorList>
    </citation>
    <scope>NUCLEOTIDE SEQUENCE [LARGE SCALE GENOMIC DNA]</scope>
    <source>
        <strain evidence="3">HS-1</strain>
    </source>
</reference>
<sequence length="176" mass="19855">MKAYSKYGIDVLFTSFMMGEAAATTVFTGAAKNAKVDQFREAFKNTAVDETRHYAFTHLVLTDAAARISDEEKRMVTKQIRAGFVFLSLITYKKPSEFWKLPPWFQEVHEQMEELAREAGLGIPTLEEKEKAWRDAVIKVGVALKRYGVRMPAIPELGVTGEEVEESGEEDVVPVF</sequence>
<evidence type="ECO:0000313" key="3">
    <source>
        <dbReference type="Proteomes" id="UP000276741"/>
    </source>
</evidence>
<evidence type="ECO:0000313" key="2">
    <source>
        <dbReference type="EMBL" id="GGU00620.1"/>
    </source>
</evidence>